<reference evidence="1 2" key="1">
    <citation type="submission" date="2021-06" db="EMBL/GenBank/DDBJ databases">
        <title>Caerostris darwini draft genome.</title>
        <authorList>
            <person name="Kono N."/>
            <person name="Arakawa K."/>
        </authorList>
    </citation>
    <scope>NUCLEOTIDE SEQUENCE [LARGE SCALE GENOMIC DNA]</scope>
</reference>
<protein>
    <submittedName>
        <fullName evidence="1">Uncharacterized protein</fullName>
    </submittedName>
</protein>
<evidence type="ECO:0000313" key="2">
    <source>
        <dbReference type="Proteomes" id="UP001054837"/>
    </source>
</evidence>
<gene>
    <name evidence="1" type="ORF">CDAR_402731</name>
</gene>
<comment type="caution">
    <text evidence="1">The sequence shown here is derived from an EMBL/GenBank/DDBJ whole genome shotgun (WGS) entry which is preliminary data.</text>
</comment>
<dbReference type="AlphaFoldDB" id="A0AAV4SW20"/>
<proteinExistence type="predicted"/>
<accession>A0AAV4SW20</accession>
<organism evidence="1 2">
    <name type="scientific">Caerostris darwini</name>
    <dbReference type="NCBI Taxonomy" id="1538125"/>
    <lineage>
        <taxon>Eukaryota</taxon>
        <taxon>Metazoa</taxon>
        <taxon>Ecdysozoa</taxon>
        <taxon>Arthropoda</taxon>
        <taxon>Chelicerata</taxon>
        <taxon>Arachnida</taxon>
        <taxon>Araneae</taxon>
        <taxon>Araneomorphae</taxon>
        <taxon>Entelegynae</taxon>
        <taxon>Araneoidea</taxon>
        <taxon>Araneidae</taxon>
        <taxon>Caerostris</taxon>
    </lineage>
</organism>
<sequence>MFSNRLRTAPYDDWGLLAELQKTKSRRLVTNFYLQDKFIDYTGKMSSTDSNLLEQQQLSSSSHSLNSLLFRVTR</sequence>
<keyword evidence="2" id="KW-1185">Reference proteome</keyword>
<evidence type="ECO:0000313" key="1">
    <source>
        <dbReference type="EMBL" id="GIY37341.1"/>
    </source>
</evidence>
<dbReference type="Proteomes" id="UP001054837">
    <property type="component" value="Unassembled WGS sequence"/>
</dbReference>
<dbReference type="EMBL" id="BPLQ01008441">
    <property type="protein sequence ID" value="GIY37341.1"/>
    <property type="molecule type" value="Genomic_DNA"/>
</dbReference>
<name>A0AAV4SW20_9ARAC</name>